<feature type="region of interest" description="Disordered" evidence="1">
    <location>
        <begin position="1"/>
        <end position="20"/>
    </location>
</feature>
<reference evidence="2 3" key="1">
    <citation type="submission" date="2013-11" db="EMBL/GenBank/DDBJ databases">
        <title>Opisthorchis viverrini - life in the bile duct.</title>
        <authorList>
            <person name="Young N.D."/>
            <person name="Nagarajan N."/>
            <person name="Lin S.J."/>
            <person name="Korhonen P.K."/>
            <person name="Jex A.R."/>
            <person name="Hall R.S."/>
            <person name="Safavi-Hemami H."/>
            <person name="Kaewkong W."/>
            <person name="Bertrand D."/>
            <person name="Gao S."/>
            <person name="Seet Q."/>
            <person name="Wongkham S."/>
            <person name="Teh B.T."/>
            <person name="Wongkham C."/>
            <person name="Intapan P.M."/>
            <person name="Maleewong W."/>
            <person name="Yang X."/>
            <person name="Hu M."/>
            <person name="Wang Z."/>
            <person name="Hofmann A."/>
            <person name="Sternberg P.W."/>
            <person name="Tan P."/>
            <person name="Wang J."/>
            <person name="Gasser R.B."/>
        </authorList>
    </citation>
    <scope>NUCLEOTIDE SEQUENCE [LARGE SCALE GENOMIC DNA]</scope>
</reference>
<dbReference type="AlphaFoldDB" id="A0A074ZVQ6"/>
<dbReference type="KEGG" id="ovi:T265_02197"/>
<keyword evidence="3" id="KW-1185">Reference proteome</keyword>
<dbReference type="RefSeq" id="XP_009164649.1">
    <property type="nucleotide sequence ID" value="XM_009166385.1"/>
</dbReference>
<organism evidence="2 3">
    <name type="scientific">Opisthorchis viverrini</name>
    <name type="common">Southeast Asian liver fluke</name>
    <dbReference type="NCBI Taxonomy" id="6198"/>
    <lineage>
        <taxon>Eukaryota</taxon>
        <taxon>Metazoa</taxon>
        <taxon>Spiralia</taxon>
        <taxon>Lophotrochozoa</taxon>
        <taxon>Platyhelminthes</taxon>
        <taxon>Trematoda</taxon>
        <taxon>Digenea</taxon>
        <taxon>Opisthorchiida</taxon>
        <taxon>Opisthorchiata</taxon>
        <taxon>Opisthorchiidae</taxon>
        <taxon>Opisthorchis</taxon>
    </lineage>
</organism>
<name>A0A074ZVQ6_OPIVI</name>
<dbReference type="CTD" id="20316385"/>
<evidence type="ECO:0000313" key="2">
    <source>
        <dbReference type="EMBL" id="KER31553.1"/>
    </source>
</evidence>
<sequence length="65" mass="7366">MPGATHDGDLEATAEERVEPQKSKAILSLTLILLGQWLSNSRNATEYERRIIAVDAPRTRWRHVP</sequence>
<evidence type="ECO:0000313" key="3">
    <source>
        <dbReference type="Proteomes" id="UP000054324"/>
    </source>
</evidence>
<dbReference type="GeneID" id="20316385"/>
<dbReference type="Proteomes" id="UP000054324">
    <property type="component" value="Unassembled WGS sequence"/>
</dbReference>
<gene>
    <name evidence="2" type="ORF">T265_02197</name>
</gene>
<dbReference type="EMBL" id="KL596644">
    <property type="protein sequence ID" value="KER31553.1"/>
    <property type="molecule type" value="Genomic_DNA"/>
</dbReference>
<protein>
    <submittedName>
        <fullName evidence="2">Uncharacterized protein</fullName>
    </submittedName>
</protein>
<accession>A0A074ZVQ6</accession>
<evidence type="ECO:0000256" key="1">
    <source>
        <dbReference type="SAM" id="MobiDB-lite"/>
    </source>
</evidence>
<proteinExistence type="predicted"/>